<dbReference type="AlphaFoldDB" id="A0AA36FQV4"/>
<feature type="non-terminal residue" evidence="2">
    <location>
        <position position="126"/>
    </location>
</feature>
<evidence type="ECO:0000313" key="2">
    <source>
        <dbReference type="EMBL" id="CAJ0562563.1"/>
    </source>
</evidence>
<protein>
    <submittedName>
        <fullName evidence="2">Uncharacterized protein</fullName>
    </submittedName>
</protein>
<proteinExistence type="predicted"/>
<name>A0AA36FQV4_9BILA</name>
<evidence type="ECO:0000313" key="3">
    <source>
        <dbReference type="Proteomes" id="UP001177023"/>
    </source>
</evidence>
<organism evidence="2 3">
    <name type="scientific">Mesorhabditis spiculigera</name>
    <dbReference type="NCBI Taxonomy" id="96644"/>
    <lineage>
        <taxon>Eukaryota</taxon>
        <taxon>Metazoa</taxon>
        <taxon>Ecdysozoa</taxon>
        <taxon>Nematoda</taxon>
        <taxon>Chromadorea</taxon>
        <taxon>Rhabditida</taxon>
        <taxon>Rhabditina</taxon>
        <taxon>Rhabditomorpha</taxon>
        <taxon>Rhabditoidea</taxon>
        <taxon>Rhabditidae</taxon>
        <taxon>Mesorhabditinae</taxon>
        <taxon>Mesorhabditis</taxon>
    </lineage>
</organism>
<accession>A0AA36FQV4</accession>
<evidence type="ECO:0000256" key="1">
    <source>
        <dbReference type="SAM" id="MobiDB-lite"/>
    </source>
</evidence>
<dbReference type="Proteomes" id="UP001177023">
    <property type="component" value="Unassembled WGS sequence"/>
</dbReference>
<feature type="region of interest" description="Disordered" evidence="1">
    <location>
        <begin position="18"/>
        <end position="37"/>
    </location>
</feature>
<reference evidence="2" key="1">
    <citation type="submission" date="2023-06" db="EMBL/GenBank/DDBJ databases">
        <authorList>
            <person name="Delattre M."/>
        </authorList>
    </citation>
    <scope>NUCLEOTIDE SEQUENCE</scope>
    <source>
        <strain evidence="2">AF72</strain>
    </source>
</reference>
<gene>
    <name evidence="2" type="ORF">MSPICULIGERA_LOCUS2165</name>
</gene>
<dbReference type="EMBL" id="CATQJA010000650">
    <property type="protein sequence ID" value="CAJ0562563.1"/>
    <property type="molecule type" value="Genomic_DNA"/>
</dbReference>
<sequence length="126" mass="14518">MQSSDRFDVNKTLDEITRRDRALKRQRSGGRSSRGGIEGRWEHDIVNFKGYRHKGPIDAQSPRIEKAQELFGDIIKIFKKPSSPSRLLSNGKFTKFDLKDYGLNFVLEVETMKRKKKGNANCTETL</sequence>
<keyword evidence="3" id="KW-1185">Reference proteome</keyword>
<comment type="caution">
    <text evidence="2">The sequence shown here is derived from an EMBL/GenBank/DDBJ whole genome shotgun (WGS) entry which is preliminary data.</text>
</comment>